<name>A0A0R2LGP7_9LACO</name>
<dbReference type="STRING" id="348151.IV55_GL000127"/>
<sequence length="243" mass="26212">MVNHTDSIAQLATLIKNHQHIVALTGAGISAAAGIPTLEQINRDSSIAANFSEEALEAEPVSFYAHFHQAFIDPIFNNGPTIAHNVLAQLEHRHLLDGVVTTNVDYLHEQAGSQQVAPIWSSLNINHCLDCGRIYPLSILQASVPHCPTCGGLISPDPLFRHIATLPAERAKADDCMASADLVLVIGSNGYYDNVGRTATVVDINPKPTMFDRQATLTIHQDANAVFTKLATNLHLPTTSITK</sequence>
<feature type="binding site" evidence="4">
    <location>
        <position position="150"/>
    </location>
    <ligand>
        <name>Zn(2+)</name>
        <dbReference type="ChEBI" id="CHEBI:29105"/>
    </ligand>
</feature>
<reference evidence="6 9" key="2">
    <citation type="submission" date="2019-07" db="EMBL/GenBank/DDBJ databases">
        <title>Whole genome shotgun sequence of Lactobacillus siliginis NBRC 101315.</title>
        <authorList>
            <person name="Hosoyama A."/>
            <person name="Uohara A."/>
            <person name="Ohji S."/>
            <person name="Ichikawa N."/>
        </authorList>
    </citation>
    <scope>NUCLEOTIDE SEQUENCE [LARGE SCALE GENOMIC DNA]</scope>
    <source>
        <strain evidence="6 9">NBRC 101315</strain>
    </source>
</reference>
<evidence type="ECO:0000313" key="6">
    <source>
        <dbReference type="EMBL" id="GEK29323.1"/>
    </source>
</evidence>
<dbReference type="AlphaFoldDB" id="A0A0R2LGP7"/>
<accession>A0A0R2LGP7</accession>
<dbReference type="RefSeq" id="WP_057808465.1">
    <property type="nucleotide sequence ID" value="NZ_BJUD01000045.1"/>
</dbReference>
<evidence type="ECO:0000256" key="1">
    <source>
        <dbReference type="ARBA" id="ARBA00012928"/>
    </source>
</evidence>
<dbReference type="PANTHER" id="PTHR11085:SF10">
    <property type="entry name" value="NAD-DEPENDENT PROTEIN DEACYLASE SIRTUIN-5, MITOCHONDRIAL-RELATED"/>
    <property type="match status" value="1"/>
</dbReference>
<protein>
    <recommendedName>
        <fullName evidence="1">protein acetyllysine N-acetyltransferase</fullName>
        <ecNumber evidence="1">2.3.1.286</ecNumber>
    </recommendedName>
</protein>
<comment type="caution">
    <text evidence="4">Lacks conserved residue(s) required for the propagation of feature annotation.</text>
</comment>
<dbReference type="PANTHER" id="PTHR11085">
    <property type="entry name" value="NAD-DEPENDENT PROTEIN DEACYLASE SIRTUIN-5, MITOCHONDRIAL-RELATED"/>
    <property type="match status" value="1"/>
</dbReference>
<organism evidence="7 8">
    <name type="scientific">Furfurilactobacillus siliginis</name>
    <dbReference type="NCBI Taxonomy" id="348151"/>
    <lineage>
        <taxon>Bacteria</taxon>
        <taxon>Bacillati</taxon>
        <taxon>Bacillota</taxon>
        <taxon>Bacilli</taxon>
        <taxon>Lactobacillales</taxon>
        <taxon>Lactobacillaceae</taxon>
        <taxon>Furfurilactobacillus</taxon>
    </lineage>
</organism>
<dbReference type="InterPro" id="IPR003000">
    <property type="entry name" value="Sirtuin"/>
</dbReference>
<keyword evidence="4" id="KW-0862">Zinc</keyword>
<evidence type="ECO:0000313" key="8">
    <source>
        <dbReference type="Proteomes" id="UP000051139"/>
    </source>
</evidence>
<dbReference type="PROSITE" id="PS50305">
    <property type="entry name" value="SIRTUIN"/>
    <property type="match status" value="1"/>
</dbReference>
<feature type="binding site" evidence="4">
    <location>
        <position position="131"/>
    </location>
    <ligand>
        <name>Zn(2+)</name>
        <dbReference type="ChEBI" id="CHEBI:29105"/>
    </ligand>
</feature>
<dbReference type="Gene3D" id="3.40.50.1220">
    <property type="entry name" value="TPP-binding domain"/>
    <property type="match status" value="1"/>
</dbReference>
<dbReference type="Gene3D" id="3.30.1600.10">
    <property type="entry name" value="SIR2/SIRT2 'Small Domain"/>
    <property type="match status" value="1"/>
</dbReference>
<dbReference type="InterPro" id="IPR029035">
    <property type="entry name" value="DHS-like_NAD/FAD-binding_dom"/>
</dbReference>
<keyword evidence="3" id="KW-0520">NAD</keyword>
<keyword evidence="8" id="KW-1185">Reference proteome</keyword>
<dbReference type="OrthoDB" id="9800582at2"/>
<evidence type="ECO:0000256" key="3">
    <source>
        <dbReference type="ARBA" id="ARBA00023027"/>
    </source>
</evidence>
<comment type="caution">
    <text evidence="7">The sequence shown here is derived from an EMBL/GenBank/DDBJ whole genome shotgun (WGS) entry which is preliminary data.</text>
</comment>
<gene>
    <name evidence="7" type="ORF">IV55_GL000127</name>
    <name evidence="6" type="ORF">LSI01_16340</name>
</gene>
<dbReference type="EMBL" id="JQCB01000001">
    <property type="protein sequence ID" value="KRN97204.1"/>
    <property type="molecule type" value="Genomic_DNA"/>
</dbReference>
<dbReference type="Pfam" id="PF02146">
    <property type="entry name" value="SIR2"/>
    <property type="match status" value="1"/>
</dbReference>
<evidence type="ECO:0000256" key="2">
    <source>
        <dbReference type="ARBA" id="ARBA00022679"/>
    </source>
</evidence>
<feature type="domain" description="Deacetylase sirtuin-type" evidence="5">
    <location>
        <begin position="1"/>
        <end position="238"/>
    </location>
</feature>
<dbReference type="SUPFAM" id="SSF52467">
    <property type="entry name" value="DHS-like NAD/FAD-binding domain"/>
    <property type="match status" value="1"/>
</dbReference>
<dbReference type="InterPro" id="IPR026591">
    <property type="entry name" value="Sirtuin_cat_small_dom_sf"/>
</dbReference>
<feature type="binding site" evidence="4">
    <location>
        <position position="128"/>
    </location>
    <ligand>
        <name>Zn(2+)</name>
        <dbReference type="ChEBI" id="CHEBI:29105"/>
    </ligand>
</feature>
<dbReference type="Proteomes" id="UP000321429">
    <property type="component" value="Unassembled WGS sequence"/>
</dbReference>
<dbReference type="Proteomes" id="UP000051139">
    <property type="component" value="Unassembled WGS sequence"/>
</dbReference>
<keyword evidence="2" id="KW-0808">Transferase</keyword>
<feature type="binding site" evidence="4">
    <location>
        <position position="147"/>
    </location>
    <ligand>
        <name>Zn(2+)</name>
        <dbReference type="ChEBI" id="CHEBI:29105"/>
    </ligand>
</feature>
<reference evidence="7 8" key="1">
    <citation type="journal article" date="2015" name="Genome Announc.">
        <title>Expanding the biotechnology potential of lactobacilli through comparative genomics of 213 strains and associated genera.</title>
        <authorList>
            <person name="Sun Z."/>
            <person name="Harris H.M."/>
            <person name="McCann A."/>
            <person name="Guo C."/>
            <person name="Argimon S."/>
            <person name="Zhang W."/>
            <person name="Yang X."/>
            <person name="Jeffery I.B."/>
            <person name="Cooney J.C."/>
            <person name="Kagawa T.F."/>
            <person name="Liu W."/>
            <person name="Song Y."/>
            <person name="Salvetti E."/>
            <person name="Wrobel A."/>
            <person name="Rasinkangas P."/>
            <person name="Parkhill J."/>
            <person name="Rea M.C."/>
            <person name="O'Sullivan O."/>
            <person name="Ritari J."/>
            <person name="Douillard F.P."/>
            <person name="Paul Ross R."/>
            <person name="Yang R."/>
            <person name="Briner A.E."/>
            <person name="Felis G.E."/>
            <person name="de Vos W.M."/>
            <person name="Barrangou R."/>
            <person name="Klaenhammer T.R."/>
            <person name="Caufield P.W."/>
            <person name="Cui Y."/>
            <person name="Zhang H."/>
            <person name="O'Toole P.W."/>
        </authorList>
    </citation>
    <scope>NUCLEOTIDE SEQUENCE [LARGE SCALE GENOMIC DNA]</scope>
    <source>
        <strain evidence="7 8">DSM 22696</strain>
    </source>
</reference>
<evidence type="ECO:0000256" key="4">
    <source>
        <dbReference type="PROSITE-ProRule" id="PRU00236"/>
    </source>
</evidence>
<dbReference type="EC" id="2.3.1.286" evidence="1"/>
<dbReference type="EMBL" id="BJUD01000045">
    <property type="protein sequence ID" value="GEK29323.1"/>
    <property type="molecule type" value="Genomic_DNA"/>
</dbReference>
<dbReference type="GO" id="GO:0046872">
    <property type="term" value="F:metal ion binding"/>
    <property type="evidence" value="ECO:0007669"/>
    <property type="project" value="UniProtKB-KW"/>
</dbReference>
<evidence type="ECO:0000313" key="9">
    <source>
        <dbReference type="Proteomes" id="UP000321429"/>
    </source>
</evidence>
<proteinExistence type="predicted"/>
<dbReference type="GO" id="GO:0017136">
    <property type="term" value="F:histone deacetylase activity, NAD-dependent"/>
    <property type="evidence" value="ECO:0007669"/>
    <property type="project" value="TreeGrafter"/>
</dbReference>
<keyword evidence="4" id="KW-0479">Metal-binding</keyword>
<dbReference type="InterPro" id="IPR026590">
    <property type="entry name" value="Ssirtuin_cat_dom"/>
</dbReference>
<evidence type="ECO:0000259" key="5">
    <source>
        <dbReference type="PROSITE" id="PS50305"/>
    </source>
</evidence>
<dbReference type="InterPro" id="IPR050134">
    <property type="entry name" value="NAD-dep_sirtuin_deacylases"/>
</dbReference>
<dbReference type="GO" id="GO:0070403">
    <property type="term" value="F:NAD+ binding"/>
    <property type="evidence" value="ECO:0007669"/>
    <property type="project" value="InterPro"/>
</dbReference>
<dbReference type="PATRIC" id="fig|348151.3.peg.130"/>
<evidence type="ECO:0000313" key="7">
    <source>
        <dbReference type="EMBL" id="KRN97204.1"/>
    </source>
</evidence>